<protein>
    <recommendedName>
        <fullName evidence="4">DUF4258 domain-containing protein</fullName>
    </recommendedName>
</protein>
<evidence type="ECO:0000313" key="2">
    <source>
        <dbReference type="EMBL" id="MEU0708299.1"/>
    </source>
</evidence>
<reference evidence="2 3" key="1">
    <citation type="submission" date="2024-06" db="EMBL/GenBank/DDBJ databases">
        <title>The Natural Products Discovery Center: Release of the First 8490 Sequenced Strains for Exploring Actinobacteria Biosynthetic Diversity.</title>
        <authorList>
            <person name="Kalkreuter E."/>
            <person name="Kautsar S.A."/>
            <person name="Yang D."/>
            <person name="Bader C.D."/>
            <person name="Teijaro C.N."/>
            <person name="Fluegel L."/>
            <person name="Davis C.M."/>
            <person name="Simpson J.R."/>
            <person name="Lauterbach L."/>
            <person name="Steele A.D."/>
            <person name="Gui C."/>
            <person name="Meng S."/>
            <person name="Li G."/>
            <person name="Viehrig K."/>
            <person name="Ye F."/>
            <person name="Su P."/>
            <person name="Kiefer A.F."/>
            <person name="Nichols A."/>
            <person name="Cepeda A.J."/>
            <person name="Yan W."/>
            <person name="Fan B."/>
            <person name="Jiang Y."/>
            <person name="Adhikari A."/>
            <person name="Zheng C.-J."/>
            <person name="Schuster L."/>
            <person name="Cowan T.M."/>
            <person name="Smanski M.J."/>
            <person name="Chevrette M.G."/>
            <person name="De Carvalho L.P.S."/>
            <person name="Shen B."/>
        </authorList>
    </citation>
    <scope>NUCLEOTIDE SEQUENCE [LARGE SCALE GENOMIC DNA]</scope>
    <source>
        <strain evidence="2 3">NPDC006337</strain>
    </source>
</reference>
<feature type="transmembrane region" description="Helical" evidence="1">
    <location>
        <begin position="47"/>
        <end position="65"/>
    </location>
</feature>
<keyword evidence="1" id="KW-0472">Membrane</keyword>
<dbReference type="RefSeq" id="WP_359659299.1">
    <property type="nucleotide sequence ID" value="NZ_JBEXZO010000011.1"/>
</dbReference>
<evidence type="ECO:0008006" key="4">
    <source>
        <dbReference type="Google" id="ProtNLM"/>
    </source>
</evidence>
<keyword evidence="1" id="KW-1133">Transmembrane helix</keyword>
<comment type="caution">
    <text evidence="2">The sequence shown here is derived from an EMBL/GenBank/DDBJ whole genome shotgun (WGS) entry which is preliminary data.</text>
</comment>
<evidence type="ECO:0000313" key="3">
    <source>
        <dbReference type="Proteomes" id="UP001550378"/>
    </source>
</evidence>
<accession>A0ABV2W437</accession>
<keyword evidence="3" id="KW-1185">Reference proteome</keyword>
<gene>
    <name evidence="2" type="ORF">ABZ508_13170</name>
</gene>
<dbReference type="EMBL" id="JBEXZR010000009">
    <property type="protein sequence ID" value="MEU0708299.1"/>
    <property type="molecule type" value="Genomic_DNA"/>
</dbReference>
<evidence type="ECO:0000256" key="1">
    <source>
        <dbReference type="SAM" id="Phobius"/>
    </source>
</evidence>
<keyword evidence="1" id="KW-0812">Transmembrane</keyword>
<sequence>MAGRQIDTMTDDERALLHPVIAELAADHTIGTHTEGRVEWEYRTDRVRVVYIPTVLGTVILVAYVEVG</sequence>
<name>A0ABV2W437_9ACTN</name>
<proteinExistence type="predicted"/>
<organism evidence="2 3">
    <name type="scientific">Streptomyces lavendulocolor</name>
    <dbReference type="NCBI Taxonomy" id="67316"/>
    <lineage>
        <taxon>Bacteria</taxon>
        <taxon>Bacillati</taxon>
        <taxon>Actinomycetota</taxon>
        <taxon>Actinomycetes</taxon>
        <taxon>Kitasatosporales</taxon>
        <taxon>Streptomycetaceae</taxon>
        <taxon>Streptomyces</taxon>
    </lineage>
</organism>
<dbReference type="Proteomes" id="UP001550378">
    <property type="component" value="Unassembled WGS sequence"/>
</dbReference>